<keyword evidence="7" id="KW-1185">Reference proteome</keyword>
<dbReference type="GO" id="GO:0003677">
    <property type="term" value="F:DNA binding"/>
    <property type="evidence" value="ECO:0007669"/>
    <property type="project" value="UniProtKB-KW"/>
</dbReference>
<evidence type="ECO:0000313" key="7">
    <source>
        <dbReference type="Proteomes" id="UP000184600"/>
    </source>
</evidence>
<dbReference type="OrthoDB" id="9795573at2"/>
<dbReference type="InterPro" id="IPR002104">
    <property type="entry name" value="Integrase_catalytic"/>
</dbReference>
<evidence type="ECO:0000256" key="4">
    <source>
        <dbReference type="ARBA" id="ARBA00023172"/>
    </source>
</evidence>
<sequence>MAVKKKITNASLKQLTVAERRINDTEVSGFHALKFESGKVVYYLYYRINGKQANYKIGPASDLTPAQARDLAREKLGEVAKGQDVQENRKEKKRQTEIKKSLRLGIFLEKEYLPFLISRNPKTAQRLYKQMVSTFADYLDTSIPDISAFMMQKWVAKRKEDGRASATIAASFNALKGALSRAVEWGFIESHDLKKVKIPKEDNTRIRYLSVDEEKALLQAITDRNELIRTKRDSANNHRQVRGRDEMMDLKSVRFVDHIEPIILLAMHSGLRKGELFSLEWSDINLERRYLTVKGTNAKSKKSRVIPLNETALNLLEGWRSQNPDKRYVFTNGYDDLPITDIKKAWLNLLADAEIKNFRFHDLRHHFASKLVMAGVDLNTVRELLGHSDLKMTLRYAHLAPEHKAAAVGLIG</sequence>
<evidence type="ECO:0000259" key="5">
    <source>
        <dbReference type="PROSITE" id="PS51898"/>
    </source>
</evidence>
<dbReference type="Pfam" id="PF13356">
    <property type="entry name" value="Arm-DNA-bind_3"/>
    <property type="match status" value="1"/>
</dbReference>
<dbReference type="PANTHER" id="PTHR30629">
    <property type="entry name" value="PROPHAGE INTEGRASE"/>
    <property type="match status" value="1"/>
</dbReference>
<dbReference type="Gene3D" id="1.10.150.130">
    <property type="match status" value="1"/>
</dbReference>
<dbReference type="EMBL" id="FRFG01000020">
    <property type="protein sequence ID" value="SHO56077.1"/>
    <property type="molecule type" value="Genomic_DNA"/>
</dbReference>
<dbReference type="Pfam" id="PF00589">
    <property type="entry name" value="Phage_integrase"/>
    <property type="match status" value="1"/>
</dbReference>
<dbReference type="CDD" id="cd00796">
    <property type="entry name" value="INT_Rci_Hp1_C"/>
    <property type="match status" value="1"/>
</dbReference>
<proteinExistence type="inferred from homology"/>
<dbReference type="SUPFAM" id="SSF56349">
    <property type="entry name" value="DNA breaking-rejoining enzymes"/>
    <property type="match status" value="1"/>
</dbReference>
<dbReference type="PROSITE" id="PS51898">
    <property type="entry name" value="TYR_RECOMBINASE"/>
    <property type="match status" value="1"/>
</dbReference>
<keyword evidence="4" id="KW-0233">DNA recombination</keyword>
<dbReference type="InterPro" id="IPR011010">
    <property type="entry name" value="DNA_brk_join_enz"/>
</dbReference>
<keyword evidence="2" id="KW-0229">DNA integration</keyword>
<feature type="domain" description="Tyr recombinase" evidence="5">
    <location>
        <begin position="204"/>
        <end position="409"/>
    </location>
</feature>
<dbReference type="InterPro" id="IPR025166">
    <property type="entry name" value="Integrase_DNA_bind_dom"/>
</dbReference>
<gene>
    <name evidence="6" type="primary">xerC_3</name>
    <name evidence="6" type="ORF">VQ7734_01840</name>
</gene>
<dbReference type="InterPro" id="IPR050808">
    <property type="entry name" value="Phage_Integrase"/>
</dbReference>
<keyword evidence="3" id="KW-0238">DNA-binding</keyword>
<dbReference type="GO" id="GO:0015074">
    <property type="term" value="P:DNA integration"/>
    <property type="evidence" value="ECO:0007669"/>
    <property type="project" value="UniProtKB-KW"/>
</dbReference>
<organism evidence="6 7">
    <name type="scientific">Vibrio quintilis</name>
    <dbReference type="NCBI Taxonomy" id="1117707"/>
    <lineage>
        <taxon>Bacteria</taxon>
        <taxon>Pseudomonadati</taxon>
        <taxon>Pseudomonadota</taxon>
        <taxon>Gammaproteobacteria</taxon>
        <taxon>Vibrionales</taxon>
        <taxon>Vibrionaceae</taxon>
        <taxon>Vibrio</taxon>
    </lineage>
</organism>
<evidence type="ECO:0000256" key="2">
    <source>
        <dbReference type="ARBA" id="ARBA00022908"/>
    </source>
</evidence>
<dbReference type="InterPro" id="IPR013762">
    <property type="entry name" value="Integrase-like_cat_sf"/>
</dbReference>
<dbReference type="Gene3D" id="1.10.443.10">
    <property type="entry name" value="Intergrase catalytic core"/>
    <property type="match status" value="1"/>
</dbReference>
<dbReference type="AlphaFoldDB" id="A0A1M7YTU6"/>
<evidence type="ECO:0000313" key="6">
    <source>
        <dbReference type="EMBL" id="SHO56077.1"/>
    </source>
</evidence>
<evidence type="ECO:0000256" key="1">
    <source>
        <dbReference type="ARBA" id="ARBA00008857"/>
    </source>
</evidence>
<dbReference type="GO" id="GO:0006310">
    <property type="term" value="P:DNA recombination"/>
    <property type="evidence" value="ECO:0007669"/>
    <property type="project" value="UniProtKB-KW"/>
</dbReference>
<dbReference type="STRING" id="1117707.VQ7734_01840"/>
<dbReference type="InterPro" id="IPR010998">
    <property type="entry name" value="Integrase_recombinase_N"/>
</dbReference>
<dbReference type="RefSeq" id="WP_073581697.1">
    <property type="nucleotide sequence ID" value="NZ_AP024897.1"/>
</dbReference>
<comment type="similarity">
    <text evidence="1">Belongs to the 'phage' integrase family.</text>
</comment>
<reference evidence="7" key="1">
    <citation type="submission" date="2016-12" db="EMBL/GenBank/DDBJ databases">
        <authorList>
            <person name="Rodrigo-Torres L."/>
            <person name="Arahal R.D."/>
            <person name="Lucena T."/>
        </authorList>
    </citation>
    <scope>NUCLEOTIDE SEQUENCE [LARGE SCALE GENOMIC DNA]</scope>
</reference>
<dbReference type="PANTHER" id="PTHR30629:SF2">
    <property type="entry name" value="PROPHAGE INTEGRASE INTS-RELATED"/>
    <property type="match status" value="1"/>
</dbReference>
<name>A0A1M7YTU6_9VIBR</name>
<dbReference type="Gene3D" id="3.30.160.390">
    <property type="entry name" value="Integrase, DNA-binding domain"/>
    <property type="match status" value="1"/>
</dbReference>
<accession>A0A1M7YTU6</accession>
<evidence type="ECO:0000256" key="3">
    <source>
        <dbReference type="ARBA" id="ARBA00023125"/>
    </source>
</evidence>
<protein>
    <submittedName>
        <fullName evidence="6">Tyrosine recombinase XerC</fullName>
    </submittedName>
</protein>
<dbReference type="Proteomes" id="UP000184600">
    <property type="component" value="Unassembled WGS sequence"/>
</dbReference>
<dbReference type="InterPro" id="IPR038488">
    <property type="entry name" value="Integrase_DNA-bd_sf"/>
</dbReference>